<dbReference type="InterPro" id="IPR009072">
    <property type="entry name" value="Histone-fold"/>
</dbReference>
<dbReference type="Pfam" id="PF00808">
    <property type="entry name" value="CBFD_NFYB_HMF"/>
    <property type="match status" value="1"/>
</dbReference>
<proteinExistence type="predicted"/>
<feature type="domain" description="Transcription factor CBF/NF-Y/archaeal histone" evidence="4">
    <location>
        <begin position="23"/>
        <end position="87"/>
    </location>
</feature>
<dbReference type="Gene3D" id="1.10.20.10">
    <property type="entry name" value="Histone, subunit A"/>
    <property type="match status" value="1"/>
</dbReference>
<feature type="compositionally biased region" description="Basic and acidic residues" evidence="3">
    <location>
        <begin position="124"/>
        <end position="136"/>
    </location>
</feature>
<reference evidence="5 6" key="1">
    <citation type="submission" date="2019-10" db="EMBL/GenBank/DDBJ databases">
        <authorList>
            <person name="Palmer J.M."/>
        </authorList>
    </citation>
    <scope>NUCLEOTIDE SEQUENCE [LARGE SCALE GENOMIC DNA]</scope>
    <source>
        <strain evidence="5 6">TWF694</strain>
    </source>
</reference>
<dbReference type="AlphaFoldDB" id="A0AAV9XE85"/>
<comment type="caution">
    <text evidence="5">The sequence shown here is derived from an EMBL/GenBank/DDBJ whole genome shotgun (WGS) entry which is preliminary data.</text>
</comment>
<dbReference type="GO" id="GO:0046982">
    <property type="term" value="F:protein heterodimerization activity"/>
    <property type="evidence" value="ECO:0007669"/>
    <property type="project" value="InterPro"/>
</dbReference>
<keyword evidence="2" id="KW-0539">Nucleus</keyword>
<protein>
    <recommendedName>
        <fullName evidence="4">Transcription factor CBF/NF-Y/archaeal histone domain-containing protein</fullName>
    </recommendedName>
</protein>
<comment type="subcellular location">
    <subcellularLocation>
        <location evidence="1">Nucleus</location>
    </subcellularLocation>
</comment>
<feature type="region of interest" description="Disordered" evidence="3">
    <location>
        <begin position="121"/>
        <end position="200"/>
    </location>
</feature>
<feature type="compositionally biased region" description="Basic and acidic residues" evidence="3">
    <location>
        <begin position="189"/>
        <end position="200"/>
    </location>
</feature>
<name>A0AAV9XE85_9PEZI</name>
<evidence type="ECO:0000259" key="4">
    <source>
        <dbReference type="Pfam" id="PF00808"/>
    </source>
</evidence>
<dbReference type="InterPro" id="IPR050568">
    <property type="entry name" value="Transcr_DNA_Rep_Reg"/>
</dbReference>
<dbReference type="EMBL" id="JAVHJO010000005">
    <property type="protein sequence ID" value="KAK6540415.1"/>
    <property type="molecule type" value="Genomic_DNA"/>
</dbReference>
<dbReference type="PANTHER" id="PTHR10252:SF54">
    <property type="entry name" value="CHROMATIN ACCESSIBILITY COMPLEX PROTEIN 1"/>
    <property type="match status" value="1"/>
</dbReference>
<dbReference type="PANTHER" id="PTHR10252">
    <property type="entry name" value="HISTONE-LIKE TRANSCRIPTION FACTOR CCAAT-RELATED"/>
    <property type="match status" value="1"/>
</dbReference>
<evidence type="ECO:0000313" key="5">
    <source>
        <dbReference type="EMBL" id="KAK6540415.1"/>
    </source>
</evidence>
<evidence type="ECO:0000313" key="6">
    <source>
        <dbReference type="Proteomes" id="UP001365542"/>
    </source>
</evidence>
<evidence type="ECO:0000256" key="2">
    <source>
        <dbReference type="ARBA" id="ARBA00023242"/>
    </source>
</evidence>
<dbReference type="CDD" id="cd23645">
    <property type="entry name" value="HFD_Dpb3-like"/>
    <property type="match status" value="1"/>
</dbReference>
<organism evidence="5 6">
    <name type="scientific">Orbilia ellipsospora</name>
    <dbReference type="NCBI Taxonomy" id="2528407"/>
    <lineage>
        <taxon>Eukaryota</taxon>
        <taxon>Fungi</taxon>
        <taxon>Dikarya</taxon>
        <taxon>Ascomycota</taxon>
        <taxon>Pezizomycotina</taxon>
        <taxon>Orbiliomycetes</taxon>
        <taxon>Orbiliales</taxon>
        <taxon>Orbiliaceae</taxon>
        <taxon>Orbilia</taxon>
    </lineage>
</organism>
<gene>
    <name evidence="5" type="ORF">TWF694_009213</name>
</gene>
<feature type="compositionally biased region" description="Acidic residues" evidence="3">
    <location>
        <begin position="148"/>
        <end position="157"/>
    </location>
</feature>
<dbReference type="Proteomes" id="UP001365542">
    <property type="component" value="Unassembled WGS sequence"/>
</dbReference>
<evidence type="ECO:0000256" key="3">
    <source>
        <dbReference type="SAM" id="MobiDB-lite"/>
    </source>
</evidence>
<dbReference type="GO" id="GO:0008623">
    <property type="term" value="C:CHRAC"/>
    <property type="evidence" value="ECO:0007669"/>
    <property type="project" value="TreeGrafter"/>
</dbReference>
<evidence type="ECO:0000256" key="1">
    <source>
        <dbReference type="ARBA" id="ARBA00004123"/>
    </source>
</evidence>
<dbReference type="InterPro" id="IPR003958">
    <property type="entry name" value="CBFA_NFYB_domain"/>
</dbReference>
<dbReference type="GO" id="GO:0006261">
    <property type="term" value="P:DNA-templated DNA replication"/>
    <property type="evidence" value="ECO:0007669"/>
    <property type="project" value="TreeGrafter"/>
</dbReference>
<accession>A0AAV9XE85</accession>
<dbReference type="SUPFAM" id="SSF47113">
    <property type="entry name" value="Histone-fold"/>
    <property type="match status" value="1"/>
</dbReference>
<sequence length="200" mass="21969">MPYNTNPIAPKRRREEWDGTSYLPLARVRKIIKLDDDIDACSPAAAFLISIATEEFIHHLADAAHKMTKVEKKPRKNIQYKDLANAVARIDNLEFLGDVIPRTVTFATALAKKLEGGPARKKKGFGELGKKGEKSAAGDILNITGKGDEEDEEEEGSDGNSPTAEETSRLKDLHLSHQSASATKKGKKSARDVDGDMMMH</sequence>
<keyword evidence="6" id="KW-1185">Reference proteome</keyword>
<feature type="compositionally biased region" description="Basic and acidic residues" evidence="3">
    <location>
        <begin position="166"/>
        <end position="175"/>
    </location>
</feature>